<dbReference type="InterPro" id="IPR033985">
    <property type="entry name" value="SusD-like_N"/>
</dbReference>
<name>A0A8J7LUG1_9FLAO</name>
<evidence type="ECO:0000256" key="5">
    <source>
        <dbReference type="ARBA" id="ARBA00023237"/>
    </source>
</evidence>
<dbReference type="GO" id="GO:0009279">
    <property type="term" value="C:cell outer membrane"/>
    <property type="evidence" value="ECO:0007669"/>
    <property type="project" value="UniProtKB-SubCell"/>
</dbReference>
<dbReference type="PROSITE" id="PS51257">
    <property type="entry name" value="PROKAR_LIPOPROTEIN"/>
    <property type="match status" value="1"/>
</dbReference>
<keyword evidence="9" id="KW-1185">Reference proteome</keyword>
<evidence type="ECO:0000259" key="7">
    <source>
        <dbReference type="Pfam" id="PF14322"/>
    </source>
</evidence>
<evidence type="ECO:0000313" key="9">
    <source>
        <dbReference type="Proteomes" id="UP000610931"/>
    </source>
</evidence>
<dbReference type="EMBL" id="JAELVQ010000031">
    <property type="protein sequence ID" value="MBJ6369606.1"/>
    <property type="molecule type" value="Genomic_DNA"/>
</dbReference>
<dbReference type="InterPro" id="IPR011990">
    <property type="entry name" value="TPR-like_helical_dom_sf"/>
</dbReference>
<dbReference type="InterPro" id="IPR012944">
    <property type="entry name" value="SusD_RagB_dom"/>
</dbReference>
<evidence type="ECO:0000256" key="3">
    <source>
        <dbReference type="ARBA" id="ARBA00022729"/>
    </source>
</evidence>
<evidence type="ECO:0000256" key="1">
    <source>
        <dbReference type="ARBA" id="ARBA00004442"/>
    </source>
</evidence>
<dbReference type="Proteomes" id="UP000610931">
    <property type="component" value="Unassembled WGS sequence"/>
</dbReference>
<dbReference type="AlphaFoldDB" id="A0A8J7LUG1"/>
<keyword evidence="4" id="KW-0472">Membrane</keyword>
<protein>
    <submittedName>
        <fullName evidence="8">RagB/SusD family nutrient uptake outer membrane protein</fullName>
    </submittedName>
</protein>
<dbReference type="RefSeq" id="WP_199116732.1">
    <property type="nucleotide sequence ID" value="NZ_JAELVQ010000031.1"/>
</dbReference>
<sequence length="660" mass="74869">MKKHIIYFTLILTLFSCDYLDFVPDDVATIDDAFDDQKSAETFLFTCYSWMPNLGDKRNNPALLGGDEVAYPLGAFSHIEDLQKVAVHEIAMGFQSPDNPYTDYWTGANGGKNLYSGIRDCNIFLEKINEVPYIDEFLKKRWIAEVKFLKAYYHFFLFRMYGPIVLVPENVEVDAEVDEFHQFRSPIDECSSFIVNLLNEAAPDLPLVIGDIELELGRATKVAALALKAKTLVWTASPLFNGNDEVSNLVDSRGIRLFPSTVDSNKWNTAADACKQAIDAANEANIALFEYSPTGVPLPTGTTIDDLPNEILKVITLNTSLTERWTDEKLFVSTEGRAGTALQNMGMGRAHSRFESNIQVTGHFSPSLSIAEQFYSKNGVPIDEDITWDYANMYKLRTYNAATDVDDNGNGVADNLYYIKDGETTVNFHFDREPRFYASLGFDRGIWFGNPATYSNRNPGYTDHYLEARAGEYAGNLLAGRYSTTGYIAKKVAYFNNSIRNSTSGLTVRDYPFPEIRLSGLYLFYAECLNEIDNQSLAIEYIDKVRERAGLKGVLESWSTYSNQPNKPSTKSGLRQIIQDERLNELAFEGQRFWDIRRWKLAEELQRRPQKGWNTEGKTAEDYYTPVTVFVLPYSFKNNLFPIPTEELLRNPNLVQNPGW</sequence>
<keyword evidence="3" id="KW-0732">Signal</keyword>
<evidence type="ECO:0000259" key="6">
    <source>
        <dbReference type="Pfam" id="PF07980"/>
    </source>
</evidence>
<comment type="caution">
    <text evidence="8">The sequence shown here is derived from an EMBL/GenBank/DDBJ whole genome shotgun (WGS) entry which is preliminary data.</text>
</comment>
<organism evidence="8 9">
    <name type="scientific">Snuella sedimenti</name>
    <dbReference type="NCBI Taxonomy" id="2798802"/>
    <lineage>
        <taxon>Bacteria</taxon>
        <taxon>Pseudomonadati</taxon>
        <taxon>Bacteroidota</taxon>
        <taxon>Flavobacteriia</taxon>
        <taxon>Flavobacteriales</taxon>
        <taxon>Flavobacteriaceae</taxon>
        <taxon>Snuella</taxon>
    </lineage>
</organism>
<feature type="domain" description="RagB/SusD" evidence="6">
    <location>
        <begin position="355"/>
        <end position="660"/>
    </location>
</feature>
<gene>
    <name evidence="8" type="ORF">JF259_16080</name>
</gene>
<evidence type="ECO:0000256" key="2">
    <source>
        <dbReference type="ARBA" id="ARBA00006275"/>
    </source>
</evidence>
<evidence type="ECO:0000313" key="8">
    <source>
        <dbReference type="EMBL" id="MBJ6369606.1"/>
    </source>
</evidence>
<comment type="similarity">
    <text evidence="2">Belongs to the SusD family.</text>
</comment>
<dbReference type="Pfam" id="PF07980">
    <property type="entry name" value="SusD_RagB"/>
    <property type="match status" value="1"/>
</dbReference>
<keyword evidence="5" id="KW-0998">Cell outer membrane</keyword>
<proteinExistence type="inferred from homology"/>
<dbReference type="SUPFAM" id="SSF48452">
    <property type="entry name" value="TPR-like"/>
    <property type="match status" value="1"/>
</dbReference>
<accession>A0A8J7LUG1</accession>
<dbReference type="Pfam" id="PF14322">
    <property type="entry name" value="SusD-like_3"/>
    <property type="match status" value="1"/>
</dbReference>
<reference evidence="8" key="1">
    <citation type="submission" date="2020-12" db="EMBL/GenBank/DDBJ databases">
        <title>Snuella sp. nov., isolated from sediment in Incheon.</title>
        <authorList>
            <person name="Kim W."/>
        </authorList>
    </citation>
    <scope>NUCLEOTIDE SEQUENCE</scope>
    <source>
        <strain evidence="8">CAU 1569</strain>
    </source>
</reference>
<comment type="subcellular location">
    <subcellularLocation>
        <location evidence="1">Cell outer membrane</location>
    </subcellularLocation>
</comment>
<evidence type="ECO:0000256" key="4">
    <source>
        <dbReference type="ARBA" id="ARBA00023136"/>
    </source>
</evidence>
<feature type="domain" description="SusD-like N-terminal" evidence="7">
    <location>
        <begin position="94"/>
        <end position="230"/>
    </location>
</feature>
<dbReference type="Gene3D" id="1.25.40.390">
    <property type="match status" value="1"/>
</dbReference>